<dbReference type="NCBIfam" id="TIGR02209">
    <property type="entry name" value="ftsL_broad"/>
    <property type="match status" value="1"/>
</dbReference>
<comment type="caution">
    <text evidence="9">The sequence shown here is derived from an EMBL/GenBank/DDBJ whole genome shotgun (WGS) entry which is preliminary data.</text>
</comment>
<gene>
    <name evidence="9" type="ORF">MMIC_P0475</name>
</gene>
<reference evidence="9 10" key="1">
    <citation type="journal article" date="2017" name="Arch. Microbiol.">
        <title>Mariprofundus micogutta sp. nov., a novel iron-oxidizing zetaproteobacterium isolated from a deep-sea hydrothermal field at the Bayonnaise knoll of the Izu-Ogasawara arc, and a description of Mariprofundales ord. nov. and Zetaproteobacteria classis nov.</title>
        <authorList>
            <person name="Makita H."/>
            <person name="Tanaka E."/>
            <person name="Mitsunobu S."/>
            <person name="Miyazaki M."/>
            <person name="Nunoura T."/>
            <person name="Uematsu K."/>
            <person name="Takaki Y."/>
            <person name="Nishi S."/>
            <person name="Shimamura S."/>
            <person name="Takai K."/>
        </authorList>
    </citation>
    <scope>NUCLEOTIDE SEQUENCE [LARGE SCALE GENOMIC DNA]</scope>
    <source>
        <strain evidence="9 10">ET2</strain>
    </source>
</reference>
<keyword evidence="2" id="KW-1003">Cell membrane</keyword>
<dbReference type="STRING" id="1921010.MMIC_P0475"/>
<comment type="subcellular location">
    <subcellularLocation>
        <location evidence="1">Cell membrane</location>
        <topology evidence="1">Single-pass type II membrane protein</topology>
    </subcellularLocation>
</comment>
<keyword evidence="3 9" id="KW-0132">Cell division</keyword>
<dbReference type="Pfam" id="PF04999">
    <property type="entry name" value="FtsL"/>
    <property type="match status" value="1"/>
</dbReference>
<dbReference type="Proteomes" id="UP000231632">
    <property type="component" value="Unassembled WGS sequence"/>
</dbReference>
<evidence type="ECO:0000256" key="3">
    <source>
        <dbReference type="ARBA" id="ARBA00022618"/>
    </source>
</evidence>
<keyword evidence="5" id="KW-1133">Transmembrane helix</keyword>
<dbReference type="AlphaFoldDB" id="A0A1L8CL16"/>
<organism evidence="9 10">
    <name type="scientific">Mariprofundus micogutta</name>
    <dbReference type="NCBI Taxonomy" id="1921010"/>
    <lineage>
        <taxon>Bacteria</taxon>
        <taxon>Pseudomonadati</taxon>
        <taxon>Pseudomonadota</taxon>
        <taxon>Candidatius Mariprofundia</taxon>
        <taxon>Mariprofundales</taxon>
        <taxon>Mariprofundaceae</taxon>
        <taxon>Mariprofundus</taxon>
    </lineage>
</organism>
<dbReference type="OrthoDB" id="5296830at2"/>
<evidence type="ECO:0000256" key="2">
    <source>
        <dbReference type="ARBA" id="ARBA00022475"/>
    </source>
</evidence>
<evidence type="ECO:0000313" key="10">
    <source>
        <dbReference type="Proteomes" id="UP000231632"/>
    </source>
</evidence>
<keyword evidence="6" id="KW-0472">Membrane</keyword>
<evidence type="ECO:0000256" key="4">
    <source>
        <dbReference type="ARBA" id="ARBA00022692"/>
    </source>
</evidence>
<dbReference type="EMBL" id="BDFD01000003">
    <property type="protein sequence ID" value="GAV19539.1"/>
    <property type="molecule type" value="Genomic_DNA"/>
</dbReference>
<evidence type="ECO:0000313" key="9">
    <source>
        <dbReference type="EMBL" id="GAV19539.1"/>
    </source>
</evidence>
<keyword evidence="10" id="KW-1185">Reference proteome</keyword>
<name>A0A1L8CL16_9PROT</name>
<dbReference type="GO" id="GO:0051301">
    <property type="term" value="P:cell division"/>
    <property type="evidence" value="ECO:0007669"/>
    <property type="project" value="UniProtKB-KW"/>
</dbReference>
<accession>A0A1L8CL16</accession>
<proteinExistence type="predicted"/>
<keyword evidence="4" id="KW-0812">Transmembrane</keyword>
<evidence type="ECO:0000256" key="8">
    <source>
        <dbReference type="NCBIfam" id="TIGR02209"/>
    </source>
</evidence>
<evidence type="ECO:0000256" key="7">
    <source>
        <dbReference type="ARBA" id="ARBA00023306"/>
    </source>
</evidence>
<evidence type="ECO:0000256" key="6">
    <source>
        <dbReference type="ARBA" id="ARBA00023136"/>
    </source>
</evidence>
<dbReference type="InterPro" id="IPR011922">
    <property type="entry name" value="Cell_div_FtsL"/>
</dbReference>
<evidence type="ECO:0000256" key="1">
    <source>
        <dbReference type="ARBA" id="ARBA00004401"/>
    </source>
</evidence>
<keyword evidence="7" id="KW-0131">Cell cycle</keyword>
<evidence type="ECO:0000256" key="5">
    <source>
        <dbReference type="ARBA" id="ARBA00022989"/>
    </source>
</evidence>
<protein>
    <recommendedName>
        <fullName evidence="8">Cell division protein FtsL</fullName>
    </recommendedName>
</protein>
<dbReference type="GO" id="GO:0005886">
    <property type="term" value="C:plasma membrane"/>
    <property type="evidence" value="ECO:0007669"/>
    <property type="project" value="UniProtKB-SubCell"/>
</dbReference>
<sequence>MTAYVKPWLLVPAAAGVLAAGQIWMSHLRYELSLESQQVNKEQQETLKQASTLRLELASLTRPERLRKIAQEELDMAPPKPMQVVHQ</sequence>